<dbReference type="InterPro" id="IPR045584">
    <property type="entry name" value="Pilin-like"/>
</dbReference>
<dbReference type="InterPro" id="IPR010054">
    <property type="entry name" value="Type2_sec_GspG"/>
</dbReference>
<keyword evidence="8 11" id="KW-1133">Transmembrane helix</keyword>
<dbReference type="PRINTS" id="PR00813">
    <property type="entry name" value="BCTERIALGSPG"/>
</dbReference>
<dbReference type="GO" id="GO:0005886">
    <property type="term" value="C:plasma membrane"/>
    <property type="evidence" value="ECO:0007669"/>
    <property type="project" value="UniProtKB-SubCell"/>
</dbReference>
<keyword evidence="6" id="KW-0997">Cell inner membrane</keyword>
<evidence type="ECO:0000256" key="8">
    <source>
        <dbReference type="ARBA" id="ARBA00022989"/>
    </source>
</evidence>
<evidence type="ECO:0000256" key="2">
    <source>
        <dbReference type="ARBA" id="ARBA00009984"/>
    </source>
</evidence>
<reference evidence="13 14" key="1">
    <citation type="submission" date="2006-03" db="EMBL/GenBank/DDBJ databases">
        <title>Complete sequence of Methylobacillus flagellatus KT.</title>
        <authorList>
            <consortium name="US DOE Joint Genome Institute"/>
            <person name="Copeland A."/>
            <person name="Lucas S."/>
            <person name="Lapidus A."/>
            <person name="Barry K."/>
            <person name="Detter J.C."/>
            <person name="Glavina del Rio T."/>
            <person name="Hammon N."/>
            <person name="Israni S."/>
            <person name="Dalin E."/>
            <person name="Tice H."/>
            <person name="Pitluck S."/>
            <person name="Brettin T."/>
            <person name="Bruce D."/>
            <person name="Han C."/>
            <person name="Tapia R."/>
            <person name="Saunders E."/>
            <person name="Gilna P."/>
            <person name="Schmutz J."/>
            <person name="Larimer F."/>
            <person name="Land M."/>
            <person name="Kyrpides N."/>
            <person name="Anderson I."/>
            <person name="Richardson P."/>
        </authorList>
    </citation>
    <scope>NUCLEOTIDE SEQUENCE [LARGE SCALE GENOMIC DNA]</scope>
    <source>
        <strain evidence="14">KT / ATCC 51484 / DSM 6875</strain>
    </source>
</reference>
<dbReference type="SUPFAM" id="SSF54523">
    <property type="entry name" value="Pili subunits"/>
    <property type="match status" value="1"/>
</dbReference>
<keyword evidence="9 11" id="KW-0472">Membrane</keyword>
<name>Q1H1M6_METFK</name>
<sequence length="160" mass="17693">MPFSRTRSLKTDMTDSPAMQPLPSKQQNLGFTLLELLVVMVIIGLLAGYVGPKYFAQIGKSEAKTAKAQIEALGKALDQYRLDTGRYPSTEQGLAALNAQPSDESRWHGPYLQKALPQDPWGKPYQYRSPGEHGDYDLWSFGKDGQLGGSEESADIVSWQ</sequence>
<keyword evidence="7 11" id="KW-0812">Transmembrane</keyword>
<evidence type="ECO:0000256" key="7">
    <source>
        <dbReference type="ARBA" id="ARBA00022692"/>
    </source>
</evidence>
<organism evidence="13 14">
    <name type="scientific">Methylobacillus flagellatus (strain ATCC 51484 / DSM 6875 / VKM B-1610 / KT)</name>
    <dbReference type="NCBI Taxonomy" id="265072"/>
    <lineage>
        <taxon>Bacteria</taxon>
        <taxon>Pseudomonadati</taxon>
        <taxon>Pseudomonadota</taxon>
        <taxon>Betaproteobacteria</taxon>
        <taxon>Nitrosomonadales</taxon>
        <taxon>Methylophilaceae</taxon>
        <taxon>Methylobacillus</taxon>
    </lineage>
</organism>
<dbReference type="EMBL" id="CP000284">
    <property type="protein sequence ID" value="ABE49611.1"/>
    <property type="molecule type" value="Genomic_DNA"/>
</dbReference>
<dbReference type="NCBIfam" id="TIGR02532">
    <property type="entry name" value="IV_pilin_GFxxxE"/>
    <property type="match status" value="1"/>
</dbReference>
<keyword evidence="4" id="KW-1003">Cell membrane</keyword>
<evidence type="ECO:0000256" key="11">
    <source>
        <dbReference type="SAM" id="Phobius"/>
    </source>
</evidence>
<dbReference type="GO" id="GO:0015628">
    <property type="term" value="P:protein secretion by the type II secretion system"/>
    <property type="evidence" value="ECO:0007669"/>
    <property type="project" value="InterPro"/>
</dbReference>
<dbReference type="PANTHER" id="PTHR30093:SF45">
    <property type="entry name" value="TYPE II SECRETION SYSTEM CORE PROTEIN G"/>
    <property type="match status" value="1"/>
</dbReference>
<evidence type="ECO:0000256" key="9">
    <source>
        <dbReference type="ARBA" id="ARBA00023136"/>
    </source>
</evidence>
<dbReference type="NCBIfam" id="TIGR01710">
    <property type="entry name" value="typeII_sec_gspG"/>
    <property type="match status" value="1"/>
</dbReference>
<dbReference type="KEGG" id="mfa:Mfla_1343"/>
<dbReference type="GO" id="GO:0015627">
    <property type="term" value="C:type II protein secretion system complex"/>
    <property type="evidence" value="ECO:0007669"/>
    <property type="project" value="InterPro"/>
</dbReference>
<feature type="transmembrane region" description="Helical" evidence="11">
    <location>
        <begin position="29"/>
        <end position="50"/>
    </location>
</feature>
<comment type="subcellular location">
    <subcellularLocation>
        <location evidence="1">Cell inner membrane</location>
        <topology evidence="1">Single-pass membrane protein</topology>
    </subcellularLocation>
</comment>
<evidence type="ECO:0000256" key="4">
    <source>
        <dbReference type="ARBA" id="ARBA00022475"/>
    </source>
</evidence>
<proteinExistence type="inferred from homology"/>
<keyword evidence="5" id="KW-0488">Methylation</keyword>
<feature type="region of interest" description="Disordered" evidence="10">
    <location>
        <begin position="139"/>
        <end position="160"/>
    </location>
</feature>
<evidence type="ECO:0000256" key="5">
    <source>
        <dbReference type="ARBA" id="ARBA00022481"/>
    </source>
</evidence>
<evidence type="ECO:0000256" key="3">
    <source>
        <dbReference type="ARBA" id="ARBA00020042"/>
    </source>
</evidence>
<dbReference type="Pfam" id="PF07963">
    <property type="entry name" value="N_methyl"/>
    <property type="match status" value="1"/>
</dbReference>
<keyword evidence="14" id="KW-1185">Reference proteome</keyword>
<dbReference type="InterPro" id="IPR000983">
    <property type="entry name" value="Bac_GSPG_pilin"/>
</dbReference>
<feature type="domain" description="Type II secretion system protein GspG C-terminal" evidence="12">
    <location>
        <begin position="54"/>
        <end position="159"/>
    </location>
</feature>
<dbReference type="InterPro" id="IPR012902">
    <property type="entry name" value="N_methyl_site"/>
</dbReference>
<evidence type="ECO:0000313" key="14">
    <source>
        <dbReference type="Proteomes" id="UP000002440"/>
    </source>
</evidence>
<comment type="similarity">
    <text evidence="2">Belongs to the GSP G family.</text>
</comment>
<gene>
    <name evidence="13" type="ordered locus">Mfla_1343</name>
</gene>
<evidence type="ECO:0000256" key="1">
    <source>
        <dbReference type="ARBA" id="ARBA00004377"/>
    </source>
</evidence>
<evidence type="ECO:0000256" key="10">
    <source>
        <dbReference type="SAM" id="MobiDB-lite"/>
    </source>
</evidence>
<dbReference type="PANTHER" id="PTHR30093">
    <property type="entry name" value="GENERAL SECRETION PATHWAY PROTEIN G"/>
    <property type="match status" value="1"/>
</dbReference>
<evidence type="ECO:0000313" key="13">
    <source>
        <dbReference type="EMBL" id="ABE49611.1"/>
    </source>
</evidence>
<dbReference type="eggNOG" id="COG2165">
    <property type="taxonomic scope" value="Bacteria"/>
</dbReference>
<dbReference type="Gene3D" id="3.30.700.10">
    <property type="entry name" value="Glycoprotein, Type 4 Pilin"/>
    <property type="match status" value="1"/>
</dbReference>
<dbReference type="STRING" id="265072.Mfla_1343"/>
<dbReference type="HOGENOM" id="CLU_091705_2_0_4"/>
<dbReference type="Proteomes" id="UP000002440">
    <property type="component" value="Chromosome"/>
</dbReference>
<protein>
    <recommendedName>
        <fullName evidence="3">Type II secretion system core protein G</fullName>
    </recommendedName>
</protein>
<evidence type="ECO:0000256" key="6">
    <source>
        <dbReference type="ARBA" id="ARBA00022519"/>
    </source>
</evidence>
<dbReference type="InterPro" id="IPR013545">
    <property type="entry name" value="T2SS_protein-GspG_C"/>
</dbReference>
<accession>Q1H1M6</accession>
<evidence type="ECO:0000259" key="12">
    <source>
        <dbReference type="Pfam" id="PF08334"/>
    </source>
</evidence>
<dbReference type="Pfam" id="PF08334">
    <property type="entry name" value="T2SSG"/>
    <property type="match status" value="1"/>
</dbReference>
<dbReference type="AlphaFoldDB" id="Q1H1M6"/>
<feature type="region of interest" description="Disordered" evidence="10">
    <location>
        <begin position="1"/>
        <end position="24"/>
    </location>
</feature>